<dbReference type="HOGENOM" id="CLU_3287121_0_0_9"/>
<evidence type="ECO:0000313" key="1">
    <source>
        <dbReference type="EMBL" id="EEG51464.1"/>
    </source>
</evidence>
<sequence>MVGIEKSATIWHTDNNKKGVDSAGDSGRCCFYLDFRKENL</sequence>
<evidence type="ECO:0000313" key="2">
    <source>
        <dbReference type="Proteomes" id="UP000004756"/>
    </source>
</evidence>
<dbReference type="EMBL" id="ACCJ01000545">
    <property type="protein sequence ID" value="EEG51464.1"/>
    <property type="molecule type" value="Genomic_DNA"/>
</dbReference>
<accession>C0DB49</accession>
<proteinExistence type="predicted"/>
<comment type="caution">
    <text evidence="1">The sequence shown here is derived from an EMBL/GenBank/DDBJ whole genome shotgun (WGS) entry which is preliminary data.</text>
</comment>
<reference evidence="1 2" key="1">
    <citation type="submission" date="2009-02" db="EMBL/GenBank/DDBJ databases">
        <title>Draft genome sequence of Clostridium asparagiforme (DSM 15981).</title>
        <authorList>
            <person name="Sudarsanam P."/>
            <person name="Ley R."/>
            <person name="Guruge J."/>
            <person name="Turnbaugh P.J."/>
            <person name="Mahowald M."/>
            <person name="Liep D."/>
            <person name="Gordon J."/>
        </authorList>
    </citation>
    <scope>NUCLEOTIDE SEQUENCE [LARGE SCALE GENOMIC DNA]</scope>
    <source>
        <strain evidence="1 2">DSM 15981</strain>
    </source>
</reference>
<dbReference type="Proteomes" id="UP000004756">
    <property type="component" value="Unassembled WGS sequence"/>
</dbReference>
<organism evidence="1 2">
    <name type="scientific">[Clostridium] asparagiforme DSM 15981</name>
    <dbReference type="NCBI Taxonomy" id="518636"/>
    <lineage>
        <taxon>Bacteria</taxon>
        <taxon>Bacillati</taxon>
        <taxon>Bacillota</taxon>
        <taxon>Clostridia</taxon>
        <taxon>Lachnospirales</taxon>
        <taxon>Lachnospiraceae</taxon>
        <taxon>Enterocloster</taxon>
    </lineage>
</organism>
<keyword evidence="2" id="KW-1185">Reference proteome</keyword>
<protein>
    <submittedName>
        <fullName evidence="1">Uncharacterized protein</fullName>
    </submittedName>
</protein>
<gene>
    <name evidence="1" type="ORF">CLOSTASPAR_06504</name>
</gene>
<dbReference type="AlphaFoldDB" id="C0DB49"/>
<name>C0DB49_9FIRM</name>